<organism evidence="3 4">
    <name type="scientific">Nicotiana attenuata</name>
    <name type="common">Coyote tobacco</name>
    <dbReference type="NCBI Taxonomy" id="49451"/>
    <lineage>
        <taxon>Eukaryota</taxon>
        <taxon>Viridiplantae</taxon>
        <taxon>Streptophyta</taxon>
        <taxon>Embryophyta</taxon>
        <taxon>Tracheophyta</taxon>
        <taxon>Spermatophyta</taxon>
        <taxon>Magnoliopsida</taxon>
        <taxon>eudicotyledons</taxon>
        <taxon>Gunneridae</taxon>
        <taxon>Pentapetalae</taxon>
        <taxon>asterids</taxon>
        <taxon>lamiids</taxon>
        <taxon>Solanales</taxon>
        <taxon>Solanaceae</taxon>
        <taxon>Nicotianoideae</taxon>
        <taxon>Nicotianeae</taxon>
        <taxon>Nicotiana</taxon>
    </lineage>
</organism>
<sequence length="302" mass="33615">MYSCYTFLYYLRFVFWRKNIMHFSSFSPSPPFSSPSFLLPINSNTDSNLMFPMDDQPEYPAGKSPRRELQGPRPTPLKVRKDSHKIRKPPVVPHQQHHQPAQAPPRPPVIIYTVSPKVIHANPSEFMTLVQRLTGPDHSSTCSTSATVTTSASVSTSASYSYFPFQENVSTGAISPAARFASIENTRTPQGKRPQICDMANVVHEGIEIGSEIERSGLFPGILSPNPSSLPPIPPNFFSPPSQDPNPLGFFYDLSPVLHSNKNYFEPSFLPSPSNNNFMISPRIFLSPGTPSLDLFNNLFDV</sequence>
<evidence type="ECO:0000256" key="1">
    <source>
        <dbReference type="SAM" id="MobiDB-lite"/>
    </source>
</evidence>
<comment type="caution">
    <text evidence="3">The sequence shown here is derived from an EMBL/GenBank/DDBJ whole genome shotgun (WGS) entry which is preliminary data.</text>
</comment>
<dbReference type="STRING" id="49451.A0A1J6KEL4"/>
<feature type="domain" description="VQ" evidence="2">
    <location>
        <begin position="113"/>
        <end position="138"/>
    </location>
</feature>
<dbReference type="GO" id="GO:0005634">
    <property type="term" value="C:nucleus"/>
    <property type="evidence" value="ECO:0007669"/>
    <property type="project" value="TreeGrafter"/>
</dbReference>
<evidence type="ECO:0000313" key="3">
    <source>
        <dbReference type="EMBL" id="OIT27148.1"/>
    </source>
</evidence>
<dbReference type="OrthoDB" id="695631at2759"/>
<name>A0A1J6KEL4_NICAT</name>
<dbReference type="Proteomes" id="UP000187609">
    <property type="component" value="Unassembled WGS sequence"/>
</dbReference>
<keyword evidence="4" id="KW-1185">Reference proteome</keyword>
<protein>
    <submittedName>
        <fullName evidence="3">Protein mks1</fullName>
    </submittedName>
</protein>
<evidence type="ECO:0000313" key="4">
    <source>
        <dbReference type="Proteomes" id="UP000187609"/>
    </source>
</evidence>
<evidence type="ECO:0000259" key="2">
    <source>
        <dbReference type="Pfam" id="PF05678"/>
    </source>
</evidence>
<dbReference type="AlphaFoldDB" id="A0A1J6KEL4"/>
<dbReference type="EMBL" id="MJEQ01002512">
    <property type="protein sequence ID" value="OIT27148.1"/>
    <property type="molecule type" value="Genomic_DNA"/>
</dbReference>
<dbReference type="OMA" id="QPPQLHE"/>
<dbReference type="Pfam" id="PF05678">
    <property type="entry name" value="VQ"/>
    <property type="match status" value="1"/>
</dbReference>
<dbReference type="Gramene" id="OIT27148">
    <property type="protein sequence ID" value="OIT27148"/>
    <property type="gene ID" value="A4A49_23372"/>
</dbReference>
<dbReference type="InterPro" id="IPR008889">
    <property type="entry name" value="VQ"/>
</dbReference>
<reference evidence="3" key="1">
    <citation type="submission" date="2016-11" db="EMBL/GenBank/DDBJ databases">
        <title>The genome of Nicotiana attenuata.</title>
        <authorList>
            <person name="Xu S."/>
            <person name="Brockmoeller T."/>
            <person name="Gaquerel E."/>
            <person name="Navarro A."/>
            <person name="Kuhl H."/>
            <person name="Gase K."/>
            <person name="Ling Z."/>
            <person name="Zhou W."/>
            <person name="Kreitzer C."/>
            <person name="Stanke M."/>
            <person name="Tang H."/>
            <person name="Lyons E."/>
            <person name="Pandey P."/>
            <person name="Pandey S.P."/>
            <person name="Timmermann B."/>
            <person name="Baldwin I.T."/>
        </authorList>
    </citation>
    <scope>NUCLEOTIDE SEQUENCE [LARGE SCALE GENOMIC DNA]</scope>
    <source>
        <strain evidence="3">UT</strain>
    </source>
</reference>
<accession>A0A1J6KEL4</accession>
<dbReference type="PANTHER" id="PTHR33143:SF6">
    <property type="entry name" value="OS08G0102900 PROTEIN"/>
    <property type="match status" value="1"/>
</dbReference>
<gene>
    <name evidence="3" type="primary">MKS1_2</name>
    <name evidence="3" type="ORF">A4A49_23372</name>
</gene>
<feature type="region of interest" description="Disordered" evidence="1">
    <location>
        <begin position="52"/>
        <end position="107"/>
    </location>
</feature>
<proteinExistence type="predicted"/>
<dbReference type="PANTHER" id="PTHR33143">
    <property type="entry name" value="F16F4.1 PROTEIN-RELATED"/>
    <property type="match status" value="1"/>
</dbReference>
<dbReference type="InterPro" id="IPR039607">
    <property type="entry name" value="VQ_8/17/18/20/21/25"/>
</dbReference>
<dbReference type="GeneID" id="109214348"/>
<dbReference type="KEGG" id="nau:109214348"/>